<evidence type="ECO:0000313" key="3">
    <source>
        <dbReference type="Proteomes" id="UP000193689"/>
    </source>
</evidence>
<sequence>MRYAITLAFLVAMVPNALQLVDLTNTCDVPDKRRSLLLSRHVTKKIARDADDAAEDATEKDCICNNTTFDVLTVAGECQTCLTTNGSTDDDVQEIQTLCAATTTTPTTGTAKRVARRVL</sequence>
<name>A0A1Y2DTJ3_9PEZI</name>
<proteinExistence type="predicted"/>
<dbReference type="InParanoid" id="A0A1Y2DTJ3"/>
<keyword evidence="3" id="KW-1185">Reference proteome</keyword>
<dbReference type="GeneID" id="63780294"/>
<reference evidence="2 3" key="1">
    <citation type="submission" date="2016-07" db="EMBL/GenBank/DDBJ databases">
        <title>Pervasive Adenine N6-methylation of Active Genes in Fungi.</title>
        <authorList>
            <consortium name="DOE Joint Genome Institute"/>
            <person name="Mondo S.J."/>
            <person name="Dannebaum R.O."/>
            <person name="Kuo R.C."/>
            <person name="Labutti K."/>
            <person name="Haridas S."/>
            <person name="Kuo A."/>
            <person name="Salamov A."/>
            <person name="Ahrendt S.R."/>
            <person name="Lipzen A."/>
            <person name="Sullivan W."/>
            <person name="Andreopoulos W.B."/>
            <person name="Clum A."/>
            <person name="Lindquist E."/>
            <person name="Daum C."/>
            <person name="Ramamoorthy G.K."/>
            <person name="Gryganskyi A."/>
            <person name="Culley D."/>
            <person name="Magnuson J.K."/>
            <person name="James T.Y."/>
            <person name="O'Malley M.A."/>
            <person name="Stajich J.E."/>
            <person name="Spatafora J.W."/>
            <person name="Visel A."/>
            <person name="Grigoriev I.V."/>
        </authorList>
    </citation>
    <scope>NUCLEOTIDE SEQUENCE [LARGE SCALE GENOMIC DNA]</scope>
    <source>
        <strain evidence="2 3">CBS 129021</strain>
    </source>
</reference>
<evidence type="ECO:0000313" key="2">
    <source>
        <dbReference type="EMBL" id="ORY62602.1"/>
    </source>
</evidence>
<dbReference type="Proteomes" id="UP000193689">
    <property type="component" value="Unassembled WGS sequence"/>
</dbReference>
<protein>
    <submittedName>
        <fullName evidence="2">Uncharacterized protein</fullName>
    </submittedName>
</protein>
<keyword evidence="1" id="KW-0732">Signal</keyword>
<dbReference type="AlphaFoldDB" id="A0A1Y2DTJ3"/>
<dbReference type="OrthoDB" id="4843554at2759"/>
<comment type="caution">
    <text evidence="2">The sequence shown here is derived from an EMBL/GenBank/DDBJ whole genome shotgun (WGS) entry which is preliminary data.</text>
</comment>
<organism evidence="2 3">
    <name type="scientific">Pseudomassariella vexata</name>
    <dbReference type="NCBI Taxonomy" id="1141098"/>
    <lineage>
        <taxon>Eukaryota</taxon>
        <taxon>Fungi</taxon>
        <taxon>Dikarya</taxon>
        <taxon>Ascomycota</taxon>
        <taxon>Pezizomycotina</taxon>
        <taxon>Sordariomycetes</taxon>
        <taxon>Xylariomycetidae</taxon>
        <taxon>Amphisphaeriales</taxon>
        <taxon>Pseudomassariaceae</taxon>
        <taxon>Pseudomassariella</taxon>
    </lineage>
</organism>
<evidence type="ECO:0000256" key="1">
    <source>
        <dbReference type="SAM" id="SignalP"/>
    </source>
</evidence>
<accession>A0A1Y2DTJ3</accession>
<gene>
    <name evidence="2" type="ORF">BCR38DRAFT_486868</name>
</gene>
<dbReference type="RefSeq" id="XP_040714438.1">
    <property type="nucleotide sequence ID" value="XM_040864082.1"/>
</dbReference>
<feature type="chain" id="PRO_5010991870" evidence="1">
    <location>
        <begin position="20"/>
        <end position="119"/>
    </location>
</feature>
<dbReference type="EMBL" id="MCFJ01000009">
    <property type="protein sequence ID" value="ORY62602.1"/>
    <property type="molecule type" value="Genomic_DNA"/>
</dbReference>
<feature type="signal peptide" evidence="1">
    <location>
        <begin position="1"/>
        <end position="19"/>
    </location>
</feature>